<dbReference type="EMBL" id="FQZT01000011">
    <property type="protein sequence ID" value="SHJ63142.1"/>
    <property type="molecule type" value="Genomic_DNA"/>
</dbReference>
<evidence type="ECO:0000313" key="4">
    <source>
        <dbReference type="Proteomes" id="UP000184171"/>
    </source>
</evidence>
<keyword evidence="1" id="KW-0175">Coiled coil</keyword>
<dbReference type="SUPFAM" id="SSF46785">
    <property type="entry name" value="Winged helix' DNA-binding domain"/>
    <property type="match status" value="1"/>
</dbReference>
<accession>A0A1M6KW83</accession>
<dbReference type="InterPro" id="IPR036390">
    <property type="entry name" value="WH_DNA-bd_sf"/>
</dbReference>
<sequence length="379" mass="43067">MSDKVSNGTSEDLAGLGSILKNISSRPSASKTREKIIAINSRAQKSSKKQWENDLSSGPVVMGTGHEDRSKDQSTLPVHITTPTYQSSPGASVMLPGSFKALTSNQKAVFEWLKQHPDVITQYEEIANNTGVKRETVRKIIGVFKKYDWITTERANKAAVQGIHIISNLPEGEQWEKGLVIRTGKDIPLDYRDRKTLSYSDEQTKTKTSYESLRQLTDEDIAEQYPHLFAGGFGMSEIRRLIDHWKKFDTQPINFYQSLNHADWAFEHKLKDAKGEPIGVGYVFNALKRHGAYDRPIGYKSLVEKIAQQTKEEKALLEQIADQDKAETADNEFQEWLTSLAGQVDETVKDVIRKYPFMEGMNQDKLLRTYWDLSRMEES</sequence>
<feature type="compositionally biased region" description="Polar residues" evidence="2">
    <location>
        <begin position="21"/>
        <end position="30"/>
    </location>
</feature>
<name>A0A1M6KW83_MALRU</name>
<protein>
    <submittedName>
        <fullName evidence="3">Uncharacterized protein</fullName>
    </submittedName>
</protein>
<feature type="region of interest" description="Disordered" evidence="2">
    <location>
        <begin position="1"/>
        <end position="74"/>
    </location>
</feature>
<feature type="compositionally biased region" description="Polar residues" evidence="2">
    <location>
        <begin position="1"/>
        <end position="10"/>
    </location>
</feature>
<evidence type="ECO:0000256" key="1">
    <source>
        <dbReference type="SAM" id="Coils"/>
    </source>
</evidence>
<dbReference type="RefSeq" id="WP_072909378.1">
    <property type="nucleotide sequence ID" value="NZ_FQZT01000011.1"/>
</dbReference>
<keyword evidence="4" id="KW-1185">Reference proteome</keyword>
<proteinExistence type="predicted"/>
<reference evidence="3 4" key="1">
    <citation type="submission" date="2016-11" db="EMBL/GenBank/DDBJ databases">
        <authorList>
            <person name="Jaros S."/>
            <person name="Januszkiewicz K."/>
            <person name="Wedrychowicz H."/>
        </authorList>
    </citation>
    <scope>NUCLEOTIDE SEQUENCE [LARGE SCALE GENOMIC DNA]</scope>
    <source>
        <strain evidence="3 4">DSM 5091</strain>
    </source>
</reference>
<evidence type="ECO:0000313" key="3">
    <source>
        <dbReference type="EMBL" id="SHJ63142.1"/>
    </source>
</evidence>
<feature type="coiled-coil region" evidence="1">
    <location>
        <begin position="299"/>
        <end position="327"/>
    </location>
</feature>
<dbReference type="AlphaFoldDB" id="A0A1M6KW83"/>
<organism evidence="3 4">
    <name type="scientific">Malonomonas rubra DSM 5091</name>
    <dbReference type="NCBI Taxonomy" id="1122189"/>
    <lineage>
        <taxon>Bacteria</taxon>
        <taxon>Pseudomonadati</taxon>
        <taxon>Thermodesulfobacteriota</taxon>
        <taxon>Desulfuromonadia</taxon>
        <taxon>Desulfuromonadales</taxon>
        <taxon>Geopsychrobacteraceae</taxon>
        <taxon>Malonomonas</taxon>
    </lineage>
</organism>
<dbReference type="Proteomes" id="UP000184171">
    <property type="component" value="Unassembled WGS sequence"/>
</dbReference>
<gene>
    <name evidence="3" type="ORF">SAMN02745165_02817</name>
</gene>
<evidence type="ECO:0000256" key="2">
    <source>
        <dbReference type="SAM" id="MobiDB-lite"/>
    </source>
</evidence>
<dbReference type="OrthoDB" id="5455173at2"/>